<evidence type="ECO:0000256" key="2">
    <source>
        <dbReference type="SAM" id="SignalP"/>
    </source>
</evidence>
<evidence type="ECO:0008006" key="7">
    <source>
        <dbReference type="Google" id="ProtNLM"/>
    </source>
</evidence>
<evidence type="ECO:0000313" key="6">
    <source>
        <dbReference type="Proteomes" id="UP000241954"/>
    </source>
</evidence>
<dbReference type="RefSeq" id="WP_045038153.1">
    <property type="nucleotide sequence ID" value="NZ_JZSR01000035.1"/>
</dbReference>
<dbReference type="EMBL" id="PYOP01000033">
    <property type="protein sequence ID" value="PSW92867.1"/>
    <property type="molecule type" value="Genomic_DNA"/>
</dbReference>
<evidence type="ECO:0000313" key="3">
    <source>
        <dbReference type="EMBL" id="PSV91472.1"/>
    </source>
</evidence>
<proteinExistence type="predicted"/>
<feature type="region of interest" description="Disordered" evidence="1">
    <location>
        <begin position="212"/>
        <end position="237"/>
    </location>
</feature>
<dbReference type="EMBL" id="PYLW01000026">
    <property type="protein sequence ID" value="PSV91472.1"/>
    <property type="molecule type" value="Genomic_DNA"/>
</dbReference>
<keyword evidence="5" id="KW-1185">Reference proteome</keyword>
<reference evidence="3 6" key="1">
    <citation type="submission" date="2018-01" db="EMBL/GenBank/DDBJ databases">
        <title>Whole genome sequencing of Histamine producing bacteria.</title>
        <authorList>
            <person name="Butler K."/>
        </authorList>
    </citation>
    <scope>NUCLEOTIDE SEQUENCE [LARGE SCALE GENOMIC DNA]</scope>
    <source>
        <strain evidence="4 5">ATCC 51761</strain>
        <strain evidence="3 6">NCIMB 13481</strain>
    </source>
</reference>
<sequence length="255" mass="27798">MKTTHKIFATLCSLLMLMLSTQVLAQEQQNDTKDTLALFYKSPQTQPFFHSAYGYAVFPSVGKGGFWIGGAYGSGVVFKANQAMGFAKLYQISIGLQFGGQAFSEILFFQDKRAYDRFIDGGLELDAQASAVALTEGASAKIGTAGAGMNAGSDYMTQSYINGVAIFTQAKGGAMIEASLAGQKFTYEPMTAATRQIKGYNDVLPTFNKEYKQSPTVPQPQQRQYQQSQRMQKAADTIKPENTAVVVDVIEKPDY</sequence>
<protein>
    <recommendedName>
        <fullName evidence="7">Ysc84 actin-binding domain-containing protein</fullName>
    </recommendedName>
</protein>
<dbReference type="AlphaFoldDB" id="A0A0D8PQI8"/>
<evidence type="ECO:0000256" key="1">
    <source>
        <dbReference type="SAM" id="MobiDB-lite"/>
    </source>
</evidence>
<dbReference type="Proteomes" id="UP000241954">
    <property type="component" value="Unassembled WGS sequence"/>
</dbReference>
<feature type="signal peptide" evidence="2">
    <location>
        <begin position="1"/>
        <end position="25"/>
    </location>
</feature>
<organism evidence="3 6">
    <name type="scientific">Photobacterium iliopiscarium</name>
    <dbReference type="NCBI Taxonomy" id="56192"/>
    <lineage>
        <taxon>Bacteria</taxon>
        <taxon>Pseudomonadati</taxon>
        <taxon>Pseudomonadota</taxon>
        <taxon>Gammaproteobacteria</taxon>
        <taxon>Vibrionales</taxon>
        <taxon>Vibrionaceae</taxon>
        <taxon>Photobacterium</taxon>
    </lineage>
</organism>
<keyword evidence="2" id="KW-0732">Signal</keyword>
<dbReference type="Proteomes" id="UP000241190">
    <property type="component" value="Unassembled WGS sequence"/>
</dbReference>
<name>A0A0D8PQI8_9GAMM</name>
<feature type="compositionally biased region" description="Low complexity" evidence="1">
    <location>
        <begin position="219"/>
        <end position="232"/>
    </location>
</feature>
<feature type="chain" id="PRO_5030006033" description="Ysc84 actin-binding domain-containing protein" evidence="2">
    <location>
        <begin position="26"/>
        <end position="255"/>
    </location>
</feature>
<dbReference type="STRING" id="56192.UB38_16520"/>
<evidence type="ECO:0000313" key="5">
    <source>
        <dbReference type="Proteomes" id="UP000241190"/>
    </source>
</evidence>
<dbReference type="CDD" id="cd11524">
    <property type="entry name" value="SYLF"/>
    <property type="match status" value="1"/>
</dbReference>
<accession>A0A0D8PQI8</accession>
<gene>
    <name evidence="3" type="ORF">C9I88_17205</name>
    <name evidence="4" type="ORF">C9J52_16755</name>
</gene>
<comment type="caution">
    <text evidence="3">The sequence shown here is derived from an EMBL/GenBank/DDBJ whole genome shotgun (WGS) entry which is preliminary data.</text>
</comment>
<evidence type="ECO:0000313" key="4">
    <source>
        <dbReference type="EMBL" id="PSW92867.1"/>
    </source>
</evidence>